<dbReference type="InterPro" id="IPR016169">
    <property type="entry name" value="FAD-bd_PCMH_sub2"/>
</dbReference>
<evidence type="ECO:0000313" key="8">
    <source>
        <dbReference type="Proteomes" id="UP000789405"/>
    </source>
</evidence>
<dbReference type="PANTHER" id="PTHR42973">
    <property type="entry name" value="BINDING OXIDOREDUCTASE, PUTATIVE (AFU_ORTHOLOGUE AFUA_1G17690)-RELATED"/>
    <property type="match status" value="1"/>
</dbReference>
<evidence type="ECO:0000256" key="5">
    <source>
        <dbReference type="ARBA" id="ARBA00023002"/>
    </source>
</evidence>
<comment type="similarity">
    <text evidence="2">Belongs to the oxygen-dependent FAD-linked oxidoreductase family.</text>
</comment>
<dbReference type="InterPro" id="IPR050416">
    <property type="entry name" value="FAD-linked_Oxidoreductase"/>
</dbReference>
<dbReference type="SUPFAM" id="SSF56176">
    <property type="entry name" value="FAD-binding/transporter-associated domain-like"/>
    <property type="match status" value="1"/>
</dbReference>
<dbReference type="GO" id="GO:0050660">
    <property type="term" value="F:flavin adenine dinucleotide binding"/>
    <property type="evidence" value="ECO:0007669"/>
    <property type="project" value="InterPro"/>
</dbReference>
<protein>
    <submittedName>
        <fullName evidence="7">17185_t:CDS:1</fullName>
    </submittedName>
</protein>
<evidence type="ECO:0000256" key="2">
    <source>
        <dbReference type="ARBA" id="ARBA00005466"/>
    </source>
</evidence>
<dbReference type="GO" id="GO:0016491">
    <property type="term" value="F:oxidoreductase activity"/>
    <property type="evidence" value="ECO:0007669"/>
    <property type="project" value="UniProtKB-KW"/>
</dbReference>
<evidence type="ECO:0000259" key="6">
    <source>
        <dbReference type="Pfam" id="PF01565"/>
    </source>
</evidence>
<evidence type="ECO:0000256" key="3">
    <source>
        <dbReference type="ARBA" id="ARBA00022630"/>
    </source>
</evidence>
<gene>
    <name evidence="7" type="ORF">DERYTH_LOCUS15168</name>
</gene>
<dbReference type="InterPro" id="IPR036318">
    <property type="entry name" value="FAD-bd_PCMH-like_sf"/>
</dbReference>
<sequence>MAKVLGLETFQGDIYSYKRDGNEYFHKSYQYAKSSYRDIKDMNPKFVLYPKTKDGNEDDFDDIYLALKYAQKYNLKIAIRTGGHQYSGASSTDRNNLQLDLSNTYRKFEWIDKDKTKLEVGISYSLKEFVDKLTAEGRFLPSGQCEYVGLGGHIQTGGYGQLARGFGDELFRAVIGGSPGNFGVITHVRLTVLKDSDYPKSYGLFAICAYDPNILKELLDIMLETETVNVDNFDYCITFSSDSGSDQGLDHGEDDDPSYDETYNREAYTRSDSKDRIIWPDMILIHAYQYKGYDEATSPIRKIRDIINKVNEEKRKIILDNYFNVSLLVEYWIILIRREFQLQYIKRGYVSDWKPKKLKDANWSDWIVKRINIAICKKLKVSAQFKYFGGENSEFYKKGLENKDKASLSWRDMNFGVSFDTFFEKDLLHLASEWQRENDKCISVNNPTFCDKDMRLLWASYDLNLDYFHDRYYDTEKKYTDLCYLREKYDPKKIFIPNDFCVGVKNEVSEKELKDKLAENSDKFDDLLKDGSFTPIWKRFERK</sequence>
<feature type="domain" description="FAD linked oxidase N-terminal" evidence="6">
    <location>
        <begin position="61"/>
        <end position="167"/>
    </location>
</feature>
<dbReference type="Proteomes" id="UP000789405">
    <property type="component" value="Unassembled WGS sequence"/>
</dbReference>
<reference evidence="7" key="1">
    <citation type="submission" date="2021-06" db="EMBL/GenBank/DDBJ databases">
        <authorList>
            <person name="Kallberg Y."/>
            <person name="Tangrot J."/>
            <person name="Rosling A."/>
        </authorList>
    </citation>
    <scope>NUCLEOTIDE SEQUENCE</scope>
    <source>
        <strain evidence="7">MA453B</strain>
    </source>
</reference>
<dbReference type="OrthoDB" id="415825at2759"/>
<name>A0A9N9NGL3_9GLOM</name>
<organism evidence="7 8">
    <name type="scientific">Dentiscutata erythropus</name>
    <dbReference type="NCBI Taxonomy" id="1348616"/>
    <lineage>
        <taxon>Eukaryota</taxon>
        <taxon>Fungi</taxon>
        <taxon>Fungi incertae sedis</taxon>
        <taxon>Mucoromycota</taxon>
        <taxon>Glomeromycotina</taxon>
        <taxon>Glomeromycetes</taxon>
        <taxon>Diversisporales</taxon>
        <taxon>Gigasporaceae</taxon>
        <taxon>Dentiscutata</taxon>
    </lineage>
</organism>
<proteinExistence type="inferred from homology"/>
<dbReference type="Gene3D" id="3.30.465.10">
    <property type="match status" value="1"/>
</dbReference>
<comment type="caution">
    <text evidence="7">The sequence shown here is derived from an EMBL/GenBank/DDBJ whole genome shotgun (WGS) entry which is preliminary data.</text>
</comment>
<dbReference type="Pfam" id="PF01565">
    <property type="entry name" value="FAD_binding_4"/>
    <property type="match status" value="1"/>
</dbReference>
<keyword evidence="5" id="KW-0560">Oxidoreductase</keyword>
<keyword evidence="8" id="KW-1185">Reference proteome</keyword>
<evidence type="ECO:0000256" key="4">
    <source>
        <dbReference type="ARBA" id="ARBA00022827"/>
    </source>
</evidence>
<keyword evidence="3" id="KW-0285">Flavoprotein</keyword>
<evidence type="ECO:0000256" key="1">
    <source>
        <dbReference type="ARBA" id="ARBA00001974"/>
    </source>
</evidence>
<comment type="cofactor">
    <cofactor evidence="1">
        <name>FAD</name>
        <dbReference type="ChEBI" id="CHEBI:57692"/>
    </cofactor>
</comment>
<accession>A0A9N9NGL3</accession>
<dbReference type="AlphaFoldDB" id="A0A9N9NGL3"/>
<keyword evidence="4" id="KW-0274">FAD</keyword>
<dbReference type="InterPro" id="IPR006094">
    <property type="entry name" value="Oxid_FAD_bind_N"/>
</dbReference>
<dbReference type="EMBL" id="CAJVPY010012065">
    <property type="protein sequence ID" value="CAG8731546.1"/>
    <property type="molecule type" value="Genomic_DNA"/>
</dbReference>
<evidence type="ECO:0000313" key="7">
    <source>
        <dbReference type="EMBL" id="CAG8731546.1"/>
    </source>
</evidence>
<dbReference type="PANTHER" id="PTHR42973:SF39">
    <property type="entry name" value="FAD-BINDING PCMH-TYPE DOMAIN-CONTAINING PROTEIN"/>
    <property type="match status" value="1"/>
</dbReference>